<evidence type="ECO:0000256" key="1">
    <source>
        <dbReference type="ARBA" id="ARBA00022801"/>
    </source>
</evidence>
<dbReference type="Ensembl" id="ENSFHET00000030613.1">
    <property type="protein sequence ID" value="ENSFHEP00000020969.1"/>
    <property type="gene ID" value="ENSFHEG00000022930.1"/>
</dbReference>
<evidence type="ECO:0000313" key="6">
    <source>
        <dbReference type="Ensembl" id="ENSFHEP00000020969.1"/>
    </source>
</evidence>
<dbReference type="PANTHER" id="PTHR10272:SF0">
    <property type="entry name" value="PLATELET-ACTIVATING FACTOR ACETYLHYDROLASE"/>
    <property type="match status" value="1"/>
</dbReference>
<evidence type="ECO:0000256" key="5">
    <source>
        <dbReference type="PIRSR" id="PIRSR018169-1"/>
    </source>
</evidence>
<proteinExistence type="predicted"/>
<protein>
    <recommendedName>
        <fullName evidence="4">Platelet-activating factor acetylhydrolase</fullName>
        <ecNumber evidence="4">3.1.1.47</ecNumber>
    </recommendedName>
</protein>
<keyword evidence="1 4" id="KW-0378">Hydrolase</keyword>
<evidence type="ECO:0000256" key="3">
    <source>
        <dbReference type="ARBA" id="ARBA00023098"/>
    </source>
</evidence>
<name>A0A3Q2Q4L5_FUNHE</name>
<dbReference type="AlphaFoldDB" id="A0A3Q2Q4L5"/>
<evidence type="ECO:0000256" key="2">
    <source>
        <dbReference type="ARBA" id="ARBA00022963"/>
    </source>
</evidence>
<dbReference type="SUPFAM" id="SSF53474">
    <property type="entry name" value="alpha/beta-Hydrolases"/>
    <property type="match status" value="1"/>
</dbReference>
<evidence type="ECO:0000313" key="7">
    <source>
        <dbReference type="Proteomes" id="UP000265000"/>
    </source>
</evidence>
<reference evidence="6" key="2">
    <citation type="submission" date="2025-09" db="UniProtKB">
        <authorList>
            <consortium name="Ensembl"/>
        </authorList>
    </citation>
    <scope>IDENTIFICATION</scope>
</reference>
<comment type="catalytic activity">
    <reaction evidence="4">
        <text>a 1-O-alkyl-2-acetyl-sn-glycero-3-phosphocholine + H2O = a 1-O-alkyl-sn-glycero-3-phosphocholine + acetate + H(+)</text>
        <dbReference type="Rhea" id="RHEA:17777"/>
        <dbReference type="ChEBI" id="CHEBI:15377"/>
        <dbReference type="ChEBI" id="CHEBI:15378"/>
        <dbReference type="ChEBI" id="CHEBI:30089"/>
        <dbReference type="ChEBI" id="CHEBI:30909"/>
        <dbReference type="ChEBI" id="CHEBI:36707"/>
        <dbReference type="EC" id="3.1.1.47"/>
    </reaction>
</comment>
<evidence type="ECO:0000256" key="4">
    <source>
        <dbReference type="PIRNR" id="PIRNR018169"/>
    </source>
</evidence>
<dbReference type="PIRSF" id="PIRSF018169">
    <property type="entry name" value="PAF_acetylhydrolase"/>
    <property type="match status" value="1"/>
</dbReference>
<reference evidence="6" key="1">
    <citation type="submission" date="2025-08" db="UniProtKB">
        <authorList>
            <consortium name="Ensembl"/>
        </authorList>
    </citation>
    <scope>IDENTIFICATION</scope>
</reference>
<dbReference type="STRING" id="8078.ENSFHEP00000020969"/>
<dbReference type="GO" id="GO:0003847">
    <property type="term" value="F:1-alkyl-2-acetylglycerophosphocholine esterase activity"/>
    <property type="evidence" value="ECO:0007669"/>
    <property type="project" value="UniProtKB-UniRule"/>
</dbReference>
<keyword evidence="7" id="KW-1185">Reference proteome</keyword>
<dbReference type="InterPro" id="IPR029058">
    <property type="entry name" value="AB_hydrolase_fold"/>
</dbReference>
<keyword evidence="2 4" id="KW-0442">Lipid degradation</keyword>
<keyword evidence="3 4" id="KW-0443">Lipid metabolism</keyword>
<dbReference type="Proteomes" id="UP000265000">
    <property type="component" value="Unplaced"/>
</dbReference>
<dbReference type="FunFam" id="3.40.50.1820:FF:000062">
    <property type="entry name" value="Platelet-activating factor acetylhydrolase"/>
    <property type="match status" value="1"/>
</dbReference>
<sequence length="483" mass="54709">MWQRPSGNHMSVSPAGLAVVFSRLRAVILVSAADRRGGSTRSSKRRRSMYLYGGVVQIALKRVYEWAKTERRWYTLGFFAMGSSCSNHLGIPTAKGPNPVGCTDFMMDHTAQGSFFRLYYPCQETETAEKPDWVPSMEYFYGLADFMKINRTLSEKIFDYLFGSYKIPAYVDAPFKCNEKCPVIIFSHGLGAFRTLYSAICAELASRGFIVASVEHRDESASATFYFHENTEPEVTQKSLPKTSSAPVQDHLVKEWMYYRGLQRGESEFPLRNKQVKQRADECIMALDKLTEINSGVAVQNVLQTQFDWTTLQNSMDLCRTAVMGHSFGGATTVEALCKEVKFKCGVALDAWMVPLDDEIFPRVKQPIFFINSEKFQWAGNISRMKKLDSTVIQRKMITIRGTVHQSFPDFTFLTGNWLGKLLKLKGEIDPELAIDLCNRATLAFLQRHLGLEKDFNQWDPLIDGEDENLIPGTNVILLQSAI</sequence>
<dbReference type="GeneTree" id="ENSGT00390000005233"/>
<feature type="active site" description="Nucleophile" evidence="5">
    <location>
        <position position="327"/>
    </location>
</feature>
<dbReference type="Pfam" id="PF03403">
    <property type="entry name" value="PAF-AH_p_II"/>
    <property type="match status" value="1"/>
</dbReference>
<dbReference type="InterPro" id="IPR016715">
    <property type="entry name" value="PAF_acetylhydro_eukaryote"/>
</dbReference>
<feature type="active site" description="Charge relay system" evidence="5">
    <location>
        <position position="350"/>
    </location>
</feature>
<dbReference type="Gene3D" id="3.40.50.1820">
    <property type="entry name" value="alpha/beta hydrolase"/>
    <property type="match status" value="1"/>
</dbReference>
<organism evidence="6 7">
    <name type="scientific">Fundulus heteroclitus</name>
    <name type="common">Killifish</name>
    <name type="synonym">Mummichog</name>
    <dbReference type="NCBI Taxonomy" id="8078"/>
    <lineage>
        <taxon>Eukaryota</taxon>
        <taxon>Metazoa</taxon>
        <taxon>Chordata</taxon>
        <taxon>Craniata</taxon>
        <taxon>Vertebrata</taxon>
        <taxon>Euteleostomi</taxon>
        <taxon>Actinopterygii</taxon>
        <taxon>Neopterygii</taxon>
        <taxon>Teleostei</taxon>
        <taxon>Neoteleostei</taxon>
        <taxon>Acanthomorphata</taxon>
        <taxon>Ovalentaria</taxon>
        <taxon>Atherinomorphae</taxon>
        <taxon>Cyprinodontiformes</taxon>
        <taxon>Fundulidae</taxon>
        <taxon>Fundulus</taxon>
    </lineage>
</organism>
<dbReference type="EC" id="3.1.1.47" evidence="4"/>
<feature type="active site" description="Charge relay system" evidence="5">
    <location>
        <position position="405"/>
    </location>
</feature>
<accession>A0A3Q2Q4L5</accession>
<dbReference type="PANTHER" id="PTHR10272">
    <property type="entry name" value="PLATELET-ACTIVATING FACTOR ACETYLHYDROLASE"/>
    <property type="match status" value="1"/>
</dbReference>
<dbReference type="GO" id="GO:0016042">
    <property type="term" value="P:lipid catabolic process"/>
    <property type="evidence" value="ECO:0007669"/>
    <property type="project" value="UniProtKB-KW"/>
</dbReference>